<evidence type="ECO:0000256" key="7">
    <source>
        <dbReference type="ARBA" id="ARBA00022898"/>
    </source>
</evidence>
<dbReference type="GO" id="GO:0000105">
    <property type="term" value="P:L-histidine biosynthetic process"/>
    <property type="evidence" value="ECO:0007669"/>
    <property type="project" value="UniProtKB-UniRule"/>
</dbReference>
<evidence type="ECO:0000256" key="1">
    <source>
        <dbReference type="ARBA" id="ARBA00001933"/>
    </source>
</evidence>
<dbReference type="Gene3D" id="3.90.1150.10">
    <property type="entry name" value="Aspartate Aminotransferase, domain 1"/>
    <property type="match status" value="1"/>
</dbReference>
<dbReference type="InterPro" id="IPR004839">
    <property type="entry name" value="Aminotransferase_I/II_large"/>
</dbReference>
<protein>
    <recommendedName>
        <fullName evidence="9">Histidinol-phosphate aminotransferase</fullName>
        <ecNumber evidence="9">2.6.1.9</ecNumber>
    </recommendedName>
    <alternativeName>
        <fullName evidence="9">Imidazole acetol-phosphate transaminase</fullName>
    </alternativeName>
</protein>
<feature type="domain" description="Aminotransferase class I/classII large" evidence="10">
    <location>
        <begin position="33"/>
        <end position="359"/>
    </location>
</feature>
<comment type="subunit">
    <text evidence="4 9">Homodimer.</text>
</comment>
<sequence>MREFTVRPEIMEFDPYKPGLTIEQIQAQYGLDTVIKLASNENPLGVSPIVQKTLDRNAAKVFRYPENHSPRLTEAISRHVGVPKESILVGNGSDEIIDMLFRMKARPGKSNVICYENSFSMYRMCAKLAGVEYREVKRGEDYELPLDKLAEAADEDTAMVIVTSPDNPTGLAAGIEDISVLAGVLPKDCLLVVDEAYIDFVWPPESYTPVQAYDKFDNLVVLRTFSKAYGLAGLRVGYGILPQPLAALLKNARIPFTVNLLAEDAAIAALEDDTFYNETLSVVMRGREYFTEELRKLGCKVWPSQANFVMFEPTKPAQSVFKALLRKGIIVRPLASFGLGKNIRVNVGTDAENKQFIRTLGDILNG</sequence>
<dbReference type="NCBIfam" id="TIGR01141">
    <property type="entry name" value="hisC"/>
    <property type="match status" value="1"/>
</dbReference>
<organism evidence="11 12">
    <name type="scientific">Pseudodesulfovibrio profundus</name>
    <dbReference type="NCBI Taxonomy" id="57320"/>
    <lineage>
        <taxon>Bacteria</taxon>
        <taxon>Pseudomonadati</taxon>
        <taxon>Thermodesulfobacteriota</taxon>
        <taxon>Desulfovibrionia</taxon>
        <taxon>Desulfovibrionales</taxon>
        <taxon>Desulfovibrionaceae</taxon>
    </lineage>
</organism>
<dbReference type="PANTHER" id="PTHR43643:SF3">
    <property type="entry name" value="HISTIDINOL-PHOSPHATE AMINOTRANSFERASE"/>
    <property type="match status" value="1"/>
</dbReference>
<keyword evidence="7 9" id="KW-0663">Pyridoxal phosphate</keyword>
<keyword evidence="6 9" id="KW-0808">Transferase</keyword>
<dbReference type="RefSeq" id="WP_097011572.1">
    <property type="nucleotide sequence ID" value="NZ_LT907975.1"/>
</dbReference>
<evidence type="ECO:0000256" key="4">
    <source>
        <dbReference type="ARBA" id="ARBA00011738"/>
    </source>
</evidence>
<evidence type="ECO:0000256" key="9">
    <source>
        <dbReference type="HAMAP-Rule" id="MF_01023"/>
    </source>
</evidence>
<comment type="catalytic activity">
    <reaction evidence="8 9">
        <text>L-histidinol phosphate + 2-oxoglutarate = 3-(imidazol-4-yl)-2-oxopropyl phosphate + L-glutamate</text>
        <dbReference type="Rhea" id="RHEA:23744"/>
        <dbReference type="ChEBI" id="CHEBI:16810"/>
        <dbReference type="ChEBI" id="CHEBI:29985"/>
        <dbReference type="ChEBI" id="CHEBI:57766"/>
        <dbReference type="ChEBI" id="CHEBI:57980"/>
        <dbReference type="EC" id="2.6.1.9"/>
    </reaction>
</comment>
<evidence type="ECO:0000313" key="12">
    <source>
        <dbReference type="Proteomes" id="UP000219215"/>
    </source>
</evidence>
<dbReference type="InterPro" id="IPR015421">
    <property type="entry name" value="PyrdxlP-dep_Trfase_major"/>
</dbReference>
<accession>A0A2C8F7H8</accession>
<dbReference type="KEGG" id="pprf:DPRO_1634"/>
<keyword evidence="5 9" id="KW-0032">Aminotransferase</keyword>
<dbReference type="GO" id="GO:0004400">
    <property type="term" value="F:histidinol-phosphate transaminase activity"/>
    <property type="evidence" value="ECO:0007669"/>
    <property type="project" value="UniProtKB-UniRule"/>
</dbReference>
<comment type="cofactor">
    <cofactor evidence="1 9">
        <name>pyridoxal 5'-phosphate</name>
        <dbReference type="ChEBI" id="CHEBI:597326"/>
    </cofactor>
</comment>
<dbReference type="EMBL" id="LT907975">
    <property type="protein sequence ID" value="SOB58533.1"/>
    <property type="molecule type" value="Genomic_DNA"/>
</dbReference>
<comment type="similarity">
    <text evidence="3 9">Belongs to the class-II pyridoxal-phosphate-dependent aminotransferase family. Histidinol-phosphate aminotransferase subfamily.</text>
</comment>
<comment type="pathway">
    <text evidence="2 9">Amino-acid biosynthesis; L-histidine biosynthesis; L-histidine from 5-phospho-alpha-D-ribose 1-diphosphate: step 7/9.</text>
</comment>
<dbReference type="InterPro" id="IPR015422">
    <property type="entry name" value="PyrdxlP-dep_Trfase_small"/>
</dbReference>
<dbReference type="GO" id="GO:0030170">
    <property type="term" value="F:pyridoxal phosphate binding"/>
    <property type="evidence" value="ECO:0007669"/>
    <property type="project" value="InterPro"/>
</dbReference>
<dbReference type="OrthoDB" id="9813612at2"/>
<evidence type="ECO:0000313" key="11">
    <source>
        <dbReference type="EMBL" id="SOB58533.1"/>
    </source>
</evidence>
<dbReference type="HAMAP" id="MF_01023">
    <property type="entry name" value="HisC_aminotrans_2"/>
    <property type="match status" value="1"/>
</dbReference>
<dbReference type="EC" id="2.6.1.9" evidence="9"/>
<dbReference type="PANTHER" id="PTHR43643">
    <property type="entry name" value="HISTIDINOL-PHOSPHATE AMINOTRANSFERASE 2"/>
    <property type="match status" value="1"/>
</dbReference>
<evidence type="ECO:0000256" key="5">
    <source>
        <dbReference type="ARBA" id="ARBA00022576"/>
    </source>
</evidence>
<dbReference type="CDD" id="cd00609">
    <property type="entry name" value="AAT_like"/>
    <property type="match status" value="1"/>
</dbReference>
<evidence type="ECO:0000256" key="3">
    <source>
        <dbReference type="ARBA" id="ARBA00007970"/>
    </source>
</evidence>
<dbReference type="SUPFAM" id="SSF53383">
    <property type="entry name" value="PLP-dependent transferases"/>
    <property type="match status" value="1"/>
</dbReference>
<dbReference type="InterPro" id="IPR050106">
    <property type="entry name" value="HistidinolP_aminotransfase"/>
</dbReference>
<keyword evidence="9" id="KW-0368">Histidine biosynthesis</keyword>
<dbReference type="UniPathway" id="UPA00031">
    <property type="reaction ID" value="UER00012"/>
</dbReference>
<evidence type="ECO:0000256" key="6">
    <source>
        <dbReference type="ARBA" id="ARBA00022679"/>
    </source>
</evidence>
<dbReference type="InterPro" id="IPR005861">
    <property type="entry name" value="HisP_aminotrans"/>
</dbReference>
<gene>
    <name evidence="9 11" type="primary">hisC</name>
    <name evidence="11" type="ORF">DPRO_1634</name>
</gene>
<dbReference type="InterPro" id="IPR001917">
    <property type="entry name" value="Aminotrans_II_pyridoxalP_BS"/>
</dbReference>
<name>A0A2C8F7H8_9BACT</name>
<dbReference type="AlphaFoldDB" id="A0A2C8F7H8"/>
<proteinExistence type="inferred from homology"/>
<feature type="modified residue" description="N6-(pyridoxal phosphate)lysine" evidence="9">
    <location>
        <position position="227"/>
    </location>
</feature>
<dbReference type="InterPro" id="IPR015424">
    <property type="entry name" value="PyrdxlP-dep_Trfase"/>
</dbReference>
<evidence type="ECO:0000256" key="2">
    <source>
        <dbReference type="ARBA" id="ARBA00005011"/>
    </source>
</evidence>
<reference evidence="12" key="1">
    <citation type="submission" date="2017-09" db="EMBL/GenBank/DDBJ databases">
        <authorList>
            <person name="Regsiter A."/>
            <person name="William W."/>
        </authorList>
    </citation>
    <scope>NUCLEOTIDE SEQUENCE [LARGE SCALE GENOMIC DNA]</scope>
    <source>
        <strain evidence="12">500-1</strain>
    </source>
</reference>
<dbReference type="Gene3D" id="3.40.640.10">
    <property type="entry name" value="Type I PLP-dependent aspartate aminotransferase-like (Major domain)"/>
    <property type="match status" value="1"/>
</dbReference>
<evidence type="ECO:0000259" key="10">
    <source>
        <dbReference type="Pfam" id="PF00155"/>
    </source>
</evidence>
<dbReference type="PROSITE" id="PS00599">
    <property type="entry name" value="AA_TRANSFER_CLASS_2"/>
    <property type="match status" value="1"/>
</dbReference>
<keyword evidence="12" id="KW-1185">Reference proteome</keyword>
<dbReference type="Proteomes" id="UP000219215">
    <property type="component" value="Chromosome DPRO"/>
</dbReference>
<keyword evidence="9" id="KW-0028">Amino-acid biosynthesis</keyword>
<dbReference type="Pfam" id="PF00155">
    <property type="entry name" value="Aminotran_1_2"/>
    <property type="match status" value="1"/>
</dbReference>
<evidence type="ECO:0000256" key="8">
    <source>
        <dbReference type="ARBA" id="ARBA00047481"/>
    </source>
</evidence>